<evidence type="ECO:0000313" key="1">
    <source>
        <dbReference type="EMBL" id="UQC78346.1"/>
    </source>
</evidence>
<accession>A0A9Q8SJ79</accession>
<dbReference type="RefSeq" id="XP_049139983.1">
    <property type="nucleotide sequence ID" value="XM_049282840.1"/>
</dbReference>
<dbReference type="GeneID" id="73337850"/>
<sequence>MGVYNMRIGWWLVKDGGRCWKIGNFWPLSINPSMYCVKTIVALRRPIIPCEPRERNIPPMPSQSFILLVVVTGRPQIYRGRALSTQYATQRGNDLTGGSALSLNRDIMGIPRVVFGRQG</sequence>
<reference evidence="1" key="1">
    <citation type="journal article" date="2021" name="Mol. Plant Microbe Interact.">
        <title>Complete Genome Sequence of the Plant-Pathogenic Fungus Colletotrichum lupini.</title>
        <authorList>
            <person name="Baroncelli R."/>
            <person name="Pensec F."/>
            <person name="Da Lio D."/>
            <person name="Boufleur T."/>
            <person name="Vicente I."/>
            <person name="Sarrocco S."/>
            <person name="Picot A."/>
            <person name="Baraldi E."/>
            <person name="Sukno S."/>
            <person name="Thon M."/>
            <person name="Le Floch G."/>
        </authorList>
    </citation>
    <scope>NUCLEOTIDE SEQUENCE</scope>
    <source>
        <strain evidence="1">IMI 504893</strain>
    </source>
</reference>
<name>A0A9Q8SJ79_9PEZI</name>
<evidence type="ECO:0000313" key="2">
    <source>
        <dbReference type="Proteomes" id="UP000830671"/>
    </source>
</evidence>
<organism evidence="1 2">
    <name type="scientific">Colletotrichum lupini</name>
    <dbReference type="NCBI Taxonomy" id="145971"/>
    <lineage>
        <taxon>Eukaryota</taxon>
        <taxon>Fungi</taxon>
        <taxon>Dikarya</taxon>
        <taxon>Ascomycota</taxon>
        <taxon>Pezizomycotina</taxon>
        <taxon>Sordariomycetes</taxon>
        <taxon>Hypocreomycetidae</taxon>
        <taxon>Glomerellales</taxon>
        <taxon>Glomerellaceae</taxon>
        <taxon>Colletotrichum</taxon>
        <taxon>Colletotrichum acutatum species complex</taxon>
    </lineage>
</organism>
<dbReference type="KEGG" id="clup:CLUP02_03823"/>
<dbReference type="EMBL" id="CP019474">
    <property type="protein sequence ID" value="UQC78346.1"/>
    <property type="molecule type" value="Genomic_DNA"/>
</dbReference>
<proteinExistence type="predicted"/>
<protein>
    <submittedName>
        <fullName evidence="1">Uncharacterized protein</fullName>
    </submittedName>
</protein>
<dbReference type="AlphaFoldDB" id="A0A9Q8SJ79"/>
<dbReference type="Proteomes" id="UP000830671">
    <property type="component" value="Chromosome 2"/>
</dbReference>
<keyword evidence="2" id="KW-1185">Reference proteome</keyword>
<gene>
    <name evidence="1" type="ORF">CLUP02_03823</name>
</gene>